<dbReference type="Pfam" id="PF12937">
    <property type="entry name" value="F-box-like"/>
    <property type="match status" value="1"/>
</dbReference>
<proteinExistence type="predicted"/>
<dbReference type="EMBL" id="PKPP01011603">
    <property type="protein sequence ID" value="PWA43856.1"/>
    <property type="molecule type" value="Genomic_DNA"/>
</dbReference>
<dbReference type="InterPro" id="IPR036047">
    <property type="entry name" value="F-box-like_dom_sf"/>
</dbReference>
<dbReference type="SUPFAM" id="SSF81383">
    <property type="entry name" value="F-box domain"/>
    <property type="match status" value="1"/>
</dbReference>
<gene>
    <name evidence="3" type="ORF">CTI12_AA531810</name>
</gene>
<dbReference type="Gene3D" id="1.20.1280.50">
    <property type="match status" value="1"/>
</dbReference>
<evidence type="ECO:0000256" key="1">
    <source>
        <dbReference type="PROSITE-ProRule" id="PRU00221"/>
    </source>
</evidence>
<dbReference type="AlphaFoldDB" id="A0A2U1L4C7"/>
<organism evidence="3 4">
    <name type="scientific">Artemisia annua</name>
    <name type="common">Sweet wormwood</name>
    <dbReference type="NCBI Taxonomy" id="35608"/>
    <lineage>
        <taxon>Eukaryota</taxon>
        <taxon>Viridiplantae</taxon>
        <taxon>Streptophyta</taxon>
        <taxon>Embryophyta</taxon>
        <taxon>Tracheophyta</taxon>
        <taxon>Spermatophyta</taxon>
        <taxon>Magnoliopsida</taxon>
        <taxon>eudicotyledons</taxon>
        <taxon>Gunneridae</taxon>
        <taxon>Pentapetalae</taxon>
        <taxon>asterids</taxon>
        <taxon>campanulids</taxon>
        <taxon>Asterales</taxon>
        <taxon>Asteraceae</taxon>
        <taxon>Asteroideae</taxon>
        <taxon>Anthemideae</taxon>
        <taxon>Artemisiinae</taxon>
        <taxon>Artemisia</taxon>
    </lineage>
</organism>
<dbReference type="Pfam" id="PF00400">
    <property type="entry name" value="WD40"/>
    <property type="match status" value="3"/>
</dbReference>
<dbReference type="OrthoDB" id="190105at2759"/>
<accession>A0A2U1L4C7</accession>
<dbReference type="PANTHER" id="PTHR19855:SF19">
    <property type="entry name" value="OS04G0619700 PROTEIN"/>
    <property type="match status" value="1"/>
</dbReference>
<sequence length="395" mass="44482">MAFECKTSTKIIVSKNSEDTAQVNLNHIVSSGKSLLIDSESVITESGKPRQSAKLPADECLLNDHKTVISDLPPALISEIFNCLDPKELGVVSCVSPSLYRIASDHYVWKKFYCERWGLPIAVPISLNAECSDEKSWKELFVEREYRSKTFMGRYSIDTLYGHTEPGPQNQNTEFRLWEHQGPITCVGLDLTRIYSGSWDMTIRVWDRLTLKCLNVLRHNDWVWSLVPHDSTVVSTSGSDVYVWETKSFSLVDVVKDAHVGNAYSLARSHTGSFVFTGGEDGAIHMFEIRCNSLHQVATWGPHSGPVYSLSFEFPWLVSASSDGKLSLIDVRKLLKNIQRSSAKLNRNSKNVEPPQRMLHGSVSDLIPLSPYPALVFWHHHSSTAVALPLWPLHW</sequence>
<keyword evidence="1" id="KW-0853">WD repeat</keyword>
<name>A0A2U1L4C7_ARTAN</name>
<dbReference type="PROSITE" id="PS50181">
    <property type="entry name" value="FBOX"/>
    <property type="match status" value="1"/>
</dbReference>
<feature type="repeat" description="WD" evidence="1">
    <location>
        <begin position="177"/>
        <end position="207"/>
    </location>
</feature>
<dbReference type="SMART" id="SM00320">
    <property type="entry name" value="WD40"/>
    <property type="match status" value="4"/>
</dbReference>
<dbReference type="PANTHER" id="PTHR19855">
    <property type="entry name" value="WD40 REPEAT PROTEIN 12, 37"/>
    <property type="match status" value="1"/>
</dbReference>
<evidence type="ECO:0000313" key="3">
    <source>
        <dbReference type="EMBL" id="PWA43856.1"/>
    </source>
</evidence>
<dbReference type="InterPro" id="IPR001680">
    <property type="entry name" value="WD40_rpt"/>
</dbReference>
<reference evidence="3 4" key="1">
    <citation type="journal article" date="2018" name="Mol. Plant">
        <title>The genome of Artemisia annua provides insight into the evolution of Asteraceae family and artemisinin biosynthesis.</title>
        <authorList>
            <person name="Shen Q."/>
            <person name="Zhang L."/>
            <person name="Liao Z."/>
            <person name="Wang S."/>
            <person name="Yan T."/>
            <person name="Shi P."/>
            <person name="Liu M."/>
            <person name="Fu X."/>
            <person name="Pan Q."/>
            <person name="Wang Y."/>
            <person name="Lv Z."/>
            <person name="Lu X."/>
            <person name="Zhang F."/>
            <person name="Jiang W."/>
            <person name="Ma Y."/>
            <person name="Chen M."/>
            <person name="Hao X."/>
            <person name="Li L."/>
            <person name="Tang Y."/>
            <person name="Lv G."/>
            <person name="Zhou Y."/>
            <person name="Sun X."/>
            <person name="Brodelius P.E."/>
            <person name="Rose J.K.C."/>
            <person name="Tang K."/>
        </authorList>
    </citation>
    <scope>NUCLEOTIDE SEQUENCE [LARGE SCALE GENOMIC DNA]</scope>
    <source>
        <strain evidence="4">cv. Huhao1</strain>
        <tissue evidence="3">Leaf</tissue>
    </source>
</reference>
<comment type="caution">
    <text evidence="3">The sequence shown here is derived from an EMBL/GenBank/DDBJ whole genome shotgun (WGS) entry which is preliminary data.</text>
</comment>
<dbReference type="SUPFAM" id="SSF50978">
    <property type="entry name" value="WD40 repeat-like"/>
    <property type="match status" value="1"/>
</dbReference>
<dbReference type="InterPro" id="IPR036322">
    <property type="entry name" value="WD40_repeat_dom_sf"/>
</dbReference>
<keyword evidence="4" id="KW-1185">Reference proteome</keyword>
<dbReference type="InterPro" id="IPR001810">
    <property type="entry name" value="F-box_dom"/>
</dbReference>
<dbReference type="STRING" id="35608.A0A2U1L4C7"/>
<dbReference type="Proteomes" id="UP000245207">
    <property type="component" value="Unassembled WGS sequence"/>
</dbReference>
<evidence type="ECO:0000313" key="4">
    <source>
        <dbReference type="Proteomes" id="UP000245207"/>
    </source>
</evidence>
<protein>
    <submittedName>
        <fullName evidence="3">F-box/WD-40 repeat-containing protein</fullName>
    </submittedName>
</protein>
<dbReference type="PROSITE" id="PS50082">
    <property type="entry name" value="WD_REPEATS_2"/>
    <property type="match status" value="1"/>
</dbReference>
<evidence type="ECO:0000259" key="2">
    <source>
        <dbReference type="PROSITE" id="PS50181"/>
    </source>
</evidence>
<dbReference type="SMART" id="SM00256">
    <property type="entry name" value="FBOX"/>
    <property type="match status" value="1"/>
</dbReference>
<feature type="domain" description="F-box" evidence="2">
    <location>
        <begin position="66"/>
        <end position="112"/>
    </location>
</feature>
<dbReference type="InterPro" id="IPR015943">
    <property type="entry name" value="WD40/YVTN_repeat-like_dom_sf"/>
</dbReference>
<dbReference type="Gene3D" id="2.130.10.10">
    <property type="entry name" value="YVTN repeat-like/Quinoprotein amine dehydrogenase"/>
    <property type="match status" value="1"/>
</dbReference>